<reference evidence="1 2" key="1">
    <citation type="submission" date="2018-04" db="EMBL/GenBank/DDBJ databases">
        <authorList>
            <person name="Vogel A."/>
        </authorList>
    </citation>
    <scope>NUCLEOTIDE SEQUENCE [LARGE SCALE GENOMIC DNA]</scope>
</reference>
<dbReference type="AlphaFoldDB" id="A0A484MYQ2"/>
<dbReference type="Proteomes" id="UP000595140">
    <property type="component" value="Unassembled WGS sequence"/>
</dbReference>
<keyword evidence="2" id="KW-1185">Reference proteome</keyword>
<proteinExistence type="predicted"/>
<accession>A0A484MYQ2</accession>
<dbReference type="EMBL" id="OOIL02004840">
    <property type="protein sequence ID" value="VFQ93316.1"/>
    <property type="molecule type" value="Genomic_DNA"/>
</dbReference>
<organism evidence="1 2">
    <name type="scientific">Cuscuta campestris</name>
    <dbReference type="NCBI Taxonomy" id="132261"/>
    <lineage>
        <taxon>Eukaryota</taxon>
        <taxon>Viridiplantae</taxon>
        <taxon>Streptophyta</taxon>
        <taxon>Embryophyta</taxon>
        <taxon>Tracheophyta</taxon>
        <taxon>Spermatophyta</taxon>
        <taxon>Magnoliopsida</taxon>
        <taxon>eudicotyledons</taxon>
        <taxon>Gunneridae</taxon>
        <taxon>Pentapetalae</taxon>
        <taxon>asterids</taxon>
        <taxon>lamiids</taxon>
        <taxon>Solanales</taxon>
        <taxon>Convolvulaceae</taxon>
        <taxon>Cuscuteae</taxon>
        <taxon>Cuscuta</taxon>
        <taxon>Cuscuta subgen. Grammica</taxon>
        <taxon>Cuscuta sect. Cleistogrammica</taxon>
    </lineage>
</organism>
<sequence length="156" mass="17610">MCISSEETVLHLFVSCSYARQEPQVEVEKDFPATLIHRRHRRQSQQQPAAIAVSVALPRSCAVVFTPYRRPTDAVPGVRHPSPAACSTRRHFPPTNFQSWLKFQLKNLSQAACALLSHRNRSQQFLHRKASRRSKRLSSCEARASAGGLAKVFVQF</sequence>
<protein>
    <submittedName>
        <fullName evidence="1">Uncharacterized protein</fullName>
    </submittedName>
</protein>
<gene>
    <name evidence="1" type="ORF">CCAM_LOCUS35092</name>
</gene>
<evidence type="ECO:0000313" key="2">
    <source>
        <dbReference type="Proteomes" id="UP000595140"/>
    </source>
</evidence>
<evidence type="ECO:0000313" key="1">
    <source>
        <dbReference type="EMBL" id="VFQ93316.1"/>
    </source>
</evidence>
<name>A0A484MYQ2_9ASTE</name>